<evidence type="ECO:0000313" key="3">
    <source>
        <dbReference type="Proteomes" id="UP000059680"/>
    </source>
</evidence>
<reference evidence="2 3" key="2">
    <citation type="journal article" date="2013" name="Plant Cell Physiol.">
        <title>Rice Annotation Project Database (RAP-DB): an integrative and interactive database for rice genomics.</title>
        <authorList>
            <person name="Sakai H."/>
            <person name="Lee S.S."/>
            <person name="Tanaka T."/>
            <person name="Numa H."/>
            <person name="Kim J."/>
            <person name="Kawahara Y."/>
            <person name="Wakimoto H."/>
            <person name="Yang C.C."/>
            <person name="Iwamoto M."/>
            <person name="Abe T."/>
            <person name="Yamada Y."/>
            <person name="Muto A."/>
            <person name="Inokuchi H."/>
            <person name="Ikemura T."/>
            <person name="Matsumoto T."/>
            <person name="Sasaki T."/>
            <person name="Itoh T."/>
        </authorList>
    </citation>
    <scope>NUCLEOTIDE SEQUENCE [LARGE SCALE GENOMIC DNA]</scope>
    <source>
        <strain evidence="3">cv. Nipponbare</strain>
    </source>
</reference>
<proteinExistence type="predicted"/>
<dbReference type="InParanoid" id="A0A0P0W9A7"/>
<reference evidence="2 3" key="3">
    <citation type="journal article" date="2013" name="Rice">
        <title>Improvement of the Oryza sativa Nipponbare reference genome using next generation sequence and optical map data.</title>
        <authorList>
            <person name="Kawahara Y."/>
            <person name="de la Bastide M."/>
            <person name="Hamilton J.P."/>
            <person name="Kanamori H."/>
            <person name="McCombie W.R."/>
            <person name="Ouyang S."/>
            <person name="Schwartz D.C."/>
            <person name="Tanaka T."/>
            <person name="Wu J."/>
            <person name="Zhou S."/>
            <person name="Childs K.L."/>
            <person name="Davidson R.M."/>
            <person name="Lin H."/>
            <person name="Quesada-Ocampo L."/>
            <person name="Vaillancourt B."/>
            <person name="Sakai H."/>
            <person name="Lee S.S."/>
            <person name="Kim J."/>
            <person name="Numa H."/>
            <person name="Itoh T."/>
            <person name="Buell C.R."/>
            <person name="Matsumoto T."/>
        </authorList>
    </citation>
    <scope>NUCLEOTIDE SEQUENCE [LARGE SCALE GENOMIC DNA]</scope>
    <source>
        <strain evidence="3">cv. Nipponbare</strain>
    </source>
</reference>
<dbReference type="Proteomes" id="UP000059680">
    <property type="component" value="Chromosome 4"/>
</dbReference>
<accession>A0A0P0W9A7</accession>
<gene>
    <name evidence="2" type="ordered locus">Os04g0342200</name>
    <name evidence="2" type="ORF">OSNPB_040342200</name>
</gene>
<protein>
    <submittedName>
        <fullName evidence="2">Os04g0342200 protein</fullName>
    </submittedName>
</protein>
<feature type="region of interest" description="Disordered" evidence="1">
    <location>
        <begin position="72"/>
        <end position="102"/>
    </location>
</feature>
<sequence>METHDRLQLPVQPAYWQPTWTDAPALDPRLEPVLTRVNLLVDNGLTASMVAADYLHRRIAPLSRQGWGCMALLRPPRRHPDSSRQPPSQRGRDHGGGQIAHRVRCHV</sequence>
<organism evidence="2 3">
    <name type="scientific">Oryza sativa subsp. japonica</name>
    <name type="common">Rice</name>
    <dbReference type="NCBI Taxonomy" id="39947"/>
    <lineage>
        <taxon>Eukaryota</taxon>
        <taxon>Viridiplantae</taxon>
        <taxon>Streptophyta</taxon>
        <taxon>Embryophyta</taxon>
        <taxon>Tracheophyta</taxon>
        <taxon>Spermatophyta</taxon>
        <taxon>Magnoliopsida</taxon>
        <taxon>Liliopsida</taxon>
        <taxon>Poales</taxon>
        <taxon>Poaceae</taxon>
        <taxon>BOP clade</taxon>
        <taxon>Oryzoideae</taxon>
        <taxon>Oryzeae</taxon>
        <taxon>Oryzinae</taxon>
        <taxon>Oryza</taxon>
        <taxon>Oryza sativa</taxon>
    </lineage>
</organism>
<dbReference type="AlphaFoldDB" id="A0A0P0W9A7"/>
<keyword evidence="3" id="KW-1185">Reference proteome</keyword>
<dbReference type="EMBL" id="AP014960">
    <property type="protein sequence ID" value="BAS88672.1"/>
    <property type="molecule type" value="Genomic_DNA"/>
</dbReference>
<name>A0A0P0W9A7_ORYSJ</name>
<evidence type="ECO:0000313" key="2">
    <source>
        <dbReference type="EMBL" id="BAS88672.1"/>
    </source>
</evidence>
<reference evidence="3" key="1">
    <citation type="journal article" date="2005" name="Nature">
        <title>The map-based sequence of the rice genome.</title>
        <authorList>
            <consortium name="International rice genome sequencing project (IRGSP)"/>
            <person name="Matsumoto T."/>
            <person name="Wu J."/>
            <person name="Kanamori H."/>
            <person name="Katayose Y."/>
            <person name="Fujisawa M."/>
            <person name="Namiki N."/>
            <person name="Mizuno H."/>
            <person name="Yamamoto K."/>
            <person name="Antonio B.A."/>
            <person name="Baba T."/>
            <person name="Sakata K."/>
            <person name="Nagamura Y."/>
            <person name="Aoki H."/>
            <person name="Arikawa K."/>
            <person name="Arita K."/>
            <person name="Bito T."/>
            <person name="Chiden Y."/>
            <person name="Fujitsuka N."/>
            <person name="Fukunaka R."/>
            <person name="Hamada M."/>
            <person name="Harada C."/>
            <person name="Hayashi A."/>
            <person name="Hijishita S."/>
            <person name="Honda M."/>
            <person name="Hosokawa S."/>
            <person name="Ichikawa Y."/>
            <person name="Idonuma A."/>
            <person name="Iijima M."/>
            <person name="Ikeda M."/>
            <person name="Ikeno M."/>
            <person name="Ito K."/>
            <person name="Ito S."/>
            <person name="Ito T."/>
            <person name="Ito Y."/>
            <person name="Ito Y."/>
            <person name="Iwabuchi A."/>
            <person name="Kamiya K."/>
            <person name="Karasawa W."/>
            <person name="Kurita K."/>
            <person name="Katagiri S."/>
            <person name="Kikuta A."/>
            <person name="Kobayashi H."/>
            <person name="Kobayashi N."/>
            <person name="Machita K."/>
            <person name="Maehara T."/>
            <person name="Masukawa M."/>
            <person name="Mizubayashi T."/>
            <person name="Mukai Y."/>
            <person name="Nagasaki H."/>
            <person name="Nagata Y."/>
            <person name="Naito S."/>
            <person name="Nakashima M."/>
            <person name="Nakama Y."/>
            <person name="Nakamichi Y."/>
            <person name="Nakamura M."/>
            <person name="Meguro A."/>
            <person name="Negishi M."/>
            <person name="Ohta I."/>
            <person name="Ohta T."/>
            <person name="Okamoto M."/>
            <person name="Ono N."/>
            <person name="Saji S."/>
            <person name="Sakaguchi M."/>
            <person name="Sakai K."/>
            <person name="Shibata M."/>
            <person name="Shimokawa T."/>
            <person name="Song J."/>
            <person name="Takazaki Y."/>
            <person name="Terasawa K."/>
            <person name="Tsugane M."/>
            <person name="Tsuji K."/>
            <person name="Ueda S."/>
            <person name="Waki K."/>
            <person name="Yamagata H."/>
            <person name="Yamamoto M."/>
            <person name="Yamamoto S."/>
            <person name="Yamane H."/>
            <person name="Yoshiki S."/>
            <person name="Yoshihara R."/>
            <person name="Yukawa K."/>
            <person name="Zhong H."/>
            <person name="Yano M."/>
            <person name="Yuan Q."/>
            <person name="Ouyang S."/>
            <person name="Liu J."/>
            <person name="Jones K.M."/>
            <person name="Gansberger K."/>
            <person name="Moffat K."/>
            <person name="Hill J."/>
            <person name="Bera J."/>
            <person name="Fadrosh D."/>
            <person name="Jin S."/>
            <person name="Johri S."/>
            <person name="Kim M."/>
            <person name="Overton L."/>
            <person name="Reardon M."/>
            <person name="Tsitrin T."/>
            <person name="Vuong H."/>
            <person name="Weaver B."/>
            <person name="Ciecko A."/>
            <person name="Tallon L."/>
            <person name="Jackson J."/>
            <person name="Pai G."/>
            <person name="Aken S.V."/>
            <person name="Utterback T."/>
            <person name="Reidmuller S."/>
            <person name="Feldblyum T."/>
            <person name="Hsiao J."/>
            <person name="Zismann V."/>
            <person name="Iobst S."/>
            <person name="de Vazeille A.R."/>
            <person name="Buell C.R."/>
            <person name="Ying K."/>
            <person name="Li Y."/>
            <person name="Lu T."/>
            <person name="Huang Y."/>
            <person name="Zhao Q."/>
            <person name="Feng Q."/>
            <person name="Zhang L."/>
            <person name="Zhu J."/>
            <person name="Weng Q."/>
            <person name="Mu J."/>
            <person name="Lu Y."/>
            <person name="Fan D."/>
            <person name="Liu Y."/>
            <person name="Guan J."/>
            <person name="Zhang Y."/>
            <person name="Yu S."/>
            <person name="Liu X."/>
            <person name="Zhang Y."/>
            <person name="Hong G."/>
            <person name="Han B."/>
            <person name="Choisne N."/>
            <person name="Demange N."/>
            <person name="Orjeda G."/>
            <person name="Samain S."/>
            <person name="Cattolico L."/>
            <person name="Pelletier E."/>
            <person name="Couloux A."/>
            <person name="Segurens B."/>
            <person name="Wincker P."/>
            <person name="D'Hont A."/>
            <person name="Scarpelli C."/>
            <person name="Weissenbach J."/>
            <person name="Salanoubat M."/>
            <person name="Quetier F."/>
            <person name="Yu Y."/>
            <person name="Kim H.R."/>
            <person name="Rambo T."/>
            <person name="Currie J."/>
            <person name="Collura K."/>
            <person name="Luo M."/>
            <person name="Yang T."/>
            <person name="Ammiraju J.S.S."/>
            <person name="Engler F."/>
            <person name="Soderlund C."/>
            <person name="Wing R.A."/>
            <person name="Palmer L.E."/>
            <person name="de la Bastide M."/>
            <person name="Spiegel L."/>
            <person name="Nascimento L."/>
            <person name="Zutavern T."/>
            <person name="O'Shaughnessy A."/>
            <person name="Dike S."/>
            <person name="Dedhia N."/>
            <person name="Preston R."/>
            <person name="Balija V."/>
            <person name="McCombie W.R."/>
            <person name="Chow T."/>
            <person name="Chen H."/>
            <person name="Chung M."/>
            <person name="Chen C."/>
            <person name="Shaw J."/>
            <person name="Wu H."/>
            <person name="Hsiao K."/>
            <person name="Chao Y."/>
            <person name="Chu M."/>
            <person name="Cheng C."/>
            <person name="Hour A."/>
            <person name="Lee P."/>
            <person name="Lin S."/>
            <person name="Lin Y."/>
            <person name="Liou J."/>
            <person name="Liu S."/>
            <person name="Hsing Y."/>
            <person name="Raghuvanshi S."/>
            <person name="Mohanty A."/>
            <person name="Bharti A.K."/>
            <person name="Gaur A."/>
            <person name="Gupta V."/>
            <person name="Kumar D."/>
            <person name="Ravi V."/>
            <person name="Vij S."/>
            <person name="Kapur A."/>
            <person name="Khurana P."/>
            <person name="Khurana P."/>
            <person name="Khurana J.P."/>
            <person name="Tyagi A.K."/>
            <person name="Gaikwad K."/>
            <person name="Singh A."/>
            <person name="Dalal V."/>
            <person name="Srivastava S."/>
            <person name="Dixit A."/>
            <person name="Pal A.K."/>
            <person name="Ghazi I.A."/>
            <person name="Yadav M."/>
            <person name="Pandit A."/>
            <person name="Bhargava A."/>
            <person name="Sureshbabu K."/>
            <person name="Batra K."/>
            <person name="Sharma T.R."/>
            <person name="Mohapatra T."/>
            <person name="Singh N.K."/>
            <person name="Messing J."/>
            <person name="Nelson A.B."/>
            <person name="Fuks G."/>
            <person name="Kavchok S."/>
            <person name="Keizer G."/>
            <person name="Linton E."/>
            <person name="Llaca V."/>
            <person name="Song R."/>
            <person name="Tanyolac B."/>
            <person name="Young S."/>
            <person name="Ho-Il K."/>
            <person name="Hahn J.H."/>
            <person name="Sangsakoo G."/>
            <person name="Vanavichit A."/>
            <person name="de Mattos Luiz.A.T."/>
            <person name="Zimmer P.D."/>
            <person name="Malone G."/>
            <person name="Dellagostin O."/>
            <person name="de Oliveira A.C."/>
            <person name="Bevan M."/>
            <person name="Bancroft I."/>
            <person name="Minx P."/>
            <person name="Cordum H."/>
            <person name="Wilson R."/>
            <person name="Cheng Z."/>
            <person name="Jin W."/>
            <person name="Jiang J."/>
            <person name="Leong S.A."/>
            <person name="Iwama H."/>
            <person name="Gojobori T."/>
            <person name="Itoh T."/>
            <person name="Niimura Y."/>
            <person name="Fujii Y."/>
            <person name="Habara T."/>
            <person name="Sakai H."/>
            <person name="Sato Y."/>
            <person name="Wilson G."/>
            <person name="Kumar K."/>
            <person name="McCouch S."/>
            <person name="Juretic N."/>
            <person name="Hoen D."/>
            <person name="Wright S."/>
            <person name="Bruskiewich R."/>
            <person name="Bureau T."/>
            <person name="Miyao A."/>
            <person name="Hirochika H."/>
            <person name="Nishikawa T."/>
            <person name="Kadowaki K."/>
            <person name="Sugiura M."/>
            <person name="Burr B."/>
            <person name="Sasaki T."/>
        </authorList>
    </citation>
    <scope>NUCLEOTIDE SEQUENCE [LARGE SCALE GENOMIC DNA]</scope>
    <source>
        <strain evidence="3">cv. Nipponbare</strain>
    </source>
</reference>
<evidence type="ECO:0000256" key="1">
    <source>
        <dbReference type="SAM" id="MobiDB-lite"/>
    </source>
</evidence>
<dbReference type="PaxDb" id="39947-A0A0P0W9A7"/>